<evidence type="ECO:0008006" key="5">
    <source>
        <dbReference type="Google" id="ProtNLM"/>
    </source>
</evidence>
<dbReference type="Ensembl" id="ENSSMAT00000002036.2">
    <property type="protein sequence ID" value="ENSSMAP00000001996.2"/>
    <property type="gene ID" value="ENSSMAG00000001252.2"/>
</dbReference>
<reference evidence="3" key="1">
    <citation type="submission" date="2023-05" db="EMBL/GenBank/DDBJ databases">
        <title>High-quality long-read genome of Scophthalmus maximus.</title>
        <authorList>
            <person name="Lien S."/>
            <person name="Martinez P."/>
        </authorList>
    </citation>
    <scope>NUCLEOTIDE SEQUENCE [LARGE SCALE GENOMIC DNA]</scope>
</reference>
<evidence type="ECO:0000256" key="1">
    <source>
        <dbReference type="ARBA" id="ARBA00010771"/>
    </source>
</evidence>
<evidence type="ECO:0000313" key="3">
    <source>
        <dbReference type="Ensembl" id="ENSSMAP00000001996.2"/>
    </source>
</evidence>
<dbReference type="Proteomes" id="UP000694558">
    <property type="component" value="Chromosome 8"/>
</dbReference>
<dbReference type="GO" id="GO:0005509">
    <property type="term" value="F:calcium ion binding"/>
    <property type="evidence" value="ECO:0007669"/>
    <property type="project" value="InterPro"/>
</dbReference>
<dbReference type="AlphaFoldDB" id="A0A8D2ZGV3"/>
<comment type="similarity">
    <text evidence="1">Belongs to the ependymin family.</text>
</comment>
<feature type="transmembrane region" description="Helical" evidence="2">
    <location>
        <begin position="85"/>
        <end position="106"/>
    </location>
</feature>
<feature type="transmembrane region" description="Helical" evidence="2">
    <location>
        <begin position="55"/>
        <end position="73"/>
    </location>
</feature>
<keyword evidence="2" id="KW-0472">Membrane</keyword>
<protein>
    <recommendedName>
        <fullName evidence="5">Ependymin-like</fullName>
    </recommendedName>
</protein>
<dbReference type="SMART" id="SM00026">
    <property type="entry name" value="EPEND"/>
    <property type="match status" value="1"/>
</dbReference>
<accession>A0A8D2ZGV3</accession>
<dbReference type="GO" id="GO:0005764">
    <property type="term" value="C:lysosome"/>
    <property type="evidence" value="ECO:0007669"/>
    <property type="project" value="TreeGrafter"/>
</dbReference>
<dbReference type="PANTHER" id="PTHR10697">
    <property type="entry name" value="MAMMALIAN EPENDYMIN-RELATED PROTEIN 1"/>
    <property type="match status" value="1"/>
</dbReference>
<name>A0A8D2ZGV3_SCOMX</name>
<reference evidence="3" key="2">
    <citation type="submission" date="2025-08" db="UniProtKB">
        <authorList>
            <consortium name="Ensembl"/>
        </authorList>
    </citation>
    <scope>IDENTIFICATION</scope>
</reference>
<organism evidence="3 4">
    <name type="scientific">Scophthalmus maximus</name>
    <name type="common">Turbot</name>
    <name type="synonym">Psetta maxima</name>
    <dbReference type="NCBI Taxonomy" id="52904"/>
    <lineage>
        <taxon>Eukaryota</taxon>
        <taxon>Metazoa</taxon>
        <taxon>Chordata</taxon>
        <taxon>Craniata</taxon>
        <taxon>Vertebrata</taxon>
        <taxon>Euteleostomi</taxon>
        <taxon>Actinopterygii</taxon>
        <taxon>Neopterygii</taxon>
        <taxon>Teleostei</taxon>
        <taxon>Neoteleostei</taxon>
        <taxon>Acanthomorphata</taxon>
        <taxon>Carangaria</taxon>
        <taxon>Pleuronectiformes</taxon>
        <taxon>Pleuronectoidei</taxon>
        <taxon>Scophthalmidae</taxon>
        <taxon>Scophthalmus</taxon>
    </lineage>
</organism>
<proteinExistence type="inferred from homology"/>
<dbReference type="PANTHER" id="PTHR10697:SF5">
    <property type="entry name" value="EPENDYMIN-RELATED"/>
    <property type="match status" value="1"/>
</dbReference>
<dbReference type="Pfam" id="PF00811">
    <property type="entry name" value="Ependymin"/>
    <property type="match status" value="1"/>
</dbReference>
<dbReference type="GeneTree" id="ENSGT00940000164430"/>
<evidence type="ECO:0000313" key="4">
    <source>
        <dbReference type="Proteomes" id="UP000694558"/>
    </source>
</evidence>
<keyword evidence="2" id="KW-1133">Transmembrane helix</keyword>
<dbReference type="GO" id="GO:0005576">
    <property type="term" value="C:extracellular region"/>
    <property type="evidence" value="ECO:0007669"/>
    <property type="project" value="InterPro"/>
</dbReference>
<sequence>MSHQGGAVHYMVRTVERRVEPRGAVGAGINAGVCHPLKPACSQVPLVRLLKPPNMNFFGVLSCFSLLLAAAVAQDPKPCVSPPLMSGGLTVMTGDGLLFSVGTISYDAFGQRMRVRNYGFASNQTFGLDQLMLFNQKVYYEIDWSKLSCKKFALDASFNPMRVPTDAKLAGQVFMGSSSSWGMGALVNTWQGSLPNNGMYTTVFTEIGCIPLTYTSFTPTSGWTTLSTYNWVLGNSNPMDYIPPFFCAKSKLEETETPRTIFTALESLAVKTKKEE</sequence>
<dbReference type="GO" id="GO:0007160">
    <property type="term" value="P:cell-matrix adhesion"/>
    <property type="evidence" value="ECO:0007669"/>
    <property type="project" value="InterPro"/>
</dbReference>
<evidence type="ECO:0000256" key="2">
    <source>
        <dbReference type="SAM" id="Phobius"/>
    </source>
</evidence>
<dbReference type="InterPro" id="IPR001299">
    <property type="entry name" value="Ependymin"/>
</dbReference>
<keyword evidence="2" id="KW-0812">Transmembrane</keyword>
<gene>
    <name evidence="3" type="primary">LOC118312182</name>
</gene>
<dbReference type="PRINTS" id="PR00317">
    <property type="entry name" value="EPENDYMIN"/>
</dbReference>